<organism evidence="2 3">
    <name type="scientific">Streptomyces yaanensis</name>
    <dbReference type="NCBI Taxonomy" id="1142239"/>
    <lineage>
        <taxon>Bacteria</taxon>
        <taxon>Bacillati</taxon>
        <taxon>Actinomycetota</taxon>
        <taxon>Actinomycetes</taxon>
        <taxon>Kitasatosporales</taxon>
        <taxon>Streptomycetaceae</taxon>
        <taxon>Streptomyces</taxon>
    </lineage>
</organism>
<name>A0ABV7S983_9ACTN</name>
<accession>A0ABV7S983</accession>
<comment type="caution">
    <text evidence="2">The sequence shown here is derived from an EMBL/GenBank/DDBJ whole genome shotgun (WGS) entry which is preliminary data.</text>
</comment>
<evidence type="ECO:0000313" key="2">
    <source>
        <dbReference type="EMBL" id="MFC3572005.1"/>
    </source>
</evidence>
<dbReference type="RefSeq" id="WP_310771564.1">
    <property type="nucleotide sequence ID" value="NZ_JBHRWR010000002.1"/>
</dbReference>
<feature type="region of interest" description="Disordered" evidence="1">
    <location>
        <begin position="1"/>
        <end position="38"/>
    </location>
</feature>
<evidence type="ECO:0000256" key="1">
    <source>
        <dbReference type="SAM" id="MobiDB-lite"/>
    </source>
</evidence>
<dbReference type="Proteomes" id="UP001595701">
    <property type="component" value="Unassembled WGS sequence"/>
</dbReference>
<proteinExistence type="predicted"/>
<feature type="region of interest" description="Disordered" evidence="1">
    <location>
        <begin position="118"/>
        <end position="146"/>
    </location>
</feature>
<feature type="compositionally biased region" description="Basic and acidic residues" evidence="1">
    <location>
        <begin position="7"/>
        <end position="22"/>
    </location>
</feature>
<dbReference type="EMBL" id="JBHRWR010000002">
    <property type="protein sequence ID" value="MFC3572005.1"/>
    <property type="molecule type" value="Genomic_DNA"/>
</dbReference>
<feature type="compositionally biased region" description="Basic and acidic residues" evidence="1">
    <location>
        <begin position="127"/>
        <end position="146"/>
    </location>
</feature>
<gene>
    <name evidence="2" type="ORF">ACFOZ0_01595</name>
</gene>
<sequence length="146" mass="16502">MRLTPGHRSEPLHDLETDSRFYDDEDGEHEADADWEPSRDELVSWAEQKAFGYAIGSVRVLLPERQTARAPVDAYLTGRQQPAGQCPERQATRTGVELGLRRALAERLAIRLRTGLSHRAAGGPWGRETERDRERQRRDAEARSAG</sequence>
<keyword evidence="3" id="KW-1185">Reference proteome</keyword>
<protein>
    <submittedName>
        <fullName evidence="2">Uncharacterized protein</fullName>
    </submittedName>
</protein>
<evidence type="ECO:0000313" key="3">
    <source>
        <dbReference type="Proteomes" id="UP001595701"/>
    </source>
</evidence>
<reference evidence="3" key="1">
    <citation type="journal article" date="2019" name="Int. J. Syst. Evol. Microbiol.">
        <title>The Global Catalogue of Microorganisms (GCM) 10K type strain sequencing project: providing services to taxonomists for standard genome sequencing and annotation.</title>
        <authorList>
            <consortium name="The Broad Institute Genomics Platform"/>
            <consortium name="The Broad Institute Genome Sequencing Center for Infectious Disease"/>
            <person name="Wu L."/>
            <person name="Ma J."/>
        </authorList>
    </citation>
    <scope>NUCLEOTIDE SEQUENCE [LARGE SCALE GENOMIC DNA]</scope>
    <source>
        <strain evidence="3">CGMCC 4.7035</strain>
    </source>
</reference>